<feature type="compositionally biased region" description="Gly residues" evidence="1">
    <location>
        <begin position="653"/>
        <end position="665"/>
    </location>
</feature>
<evidence type="ECO:0000313" key="3">
    <source>
        <dbReference type="EMBL" id="GER34007.1"/>
    </source>
</evidence>
<feature type="compositionally biased region" description="Polar residues" evidence="1">
    <location>
        <begin position="675"/>
        <end position="703"/>
    </location>
</feature>
<evidence type="ECO:0000256" key="1">
    <source>
        <dbReference type="SAM" id="MobiDB-lite"/>
    </source>
</evidence>
<feature type="compositionally biased region" description="Low complexity" evidence="1">
    <location>
        <begin position="258"/>
        <end position="268"/>
    </location>
</feature>
<dbReference type="Proteomes" id="UP000325081">
    <property type="component" value="Unassembled WGS sequence"/>
</dbReference>
<feature type="domain" description="Ubiquitin-like" evidence="2">
    <location>
        <begin position="24"/>
        <end position="84"/>
    </location>
</feature>
<dbReference type="Pfam" id="PF00240">
    <property type="entry name" value="ubiquitin"/>
    <property type="match status" value="1"/>
</dbReference>
<dbReference type="InterPro" id="IPR029071">
    <property type="entry name" value="Ubiquitin-like_domsf"/>
</dbReference>
<feature type="compositionally biased region" description="Polar residues" evidence="1">
    <location>
        <begin position="590"/>
        <end position="610"/>
    </location>
</feature>
<evidence type="ECO:0000313" key="4">
    <source>
        <dbReference type="Proteomes" id="UP000325081"/>
    </source>
</evidence>
<feature type="region of interest" description="Disordered" evidence="1">
    <location>
        <begin position="305"/>
        <end position="333"/>
    </location>
</feature>
<reference evidence="4" key="1">
    <citation type="journal article" date="2019" name="Curr. Biol.">
        <title>Genome Sequence of Striga asiatica Provides Insight into the Evolution of Plant Parasitism.</title>
        <authorList>
            <person name="Yoshida S."/>
            <person name="Kim S."/>
            <person name="Wafula E.K."/>
            <person name="Tanskanen J."/>
            <person name="Kim Y.M."/>
            <person name="Honaas L."/>
            <person name="Yang Z."/>
            <person name="Spallek T."/>
            <person name="Conn C.E."/>
            <person name="Ichihashi Y."/>
            <person name="Cheong K."/>
            <person name="Cui S."/>
            <person name="Der J.P."/>
            <person name="Gundlach H."/>
            <person name="Jiao Y."/>
            <person name="Hori C."/>
            <person name="Ishida J.K."/>
            <person name="Kasahara H."/>
            <person name="Kiba T."/>
            <person name="Kim M.S."/>
            <person name="Koo N."/>
            <person name="Laohavisit A."/>
            <person name="Lee Y.H."/>
            <person name="Lumba S."/>
            <person name="McCourt P."/>
            <person name="Mortimer J.C."/>
            <person name="Mutuku J.M."/>
            <person name="Nomura T."/>
            <person name="Sasaki-Sekimoto Y."/>
            <person name="Seto Y."/>
            <person name="Wang Y."/>
            <person name="Wakatake T."/>
            <person name="Sakakibara H."/>
            <person name="Demura T."/>
            <person name="Yamaguchi S."/>
            <person name="Yoneyama K."/>
            <person name="Manabe R.I."/>
            <person name="Nelson D.C."/>
            <person name="Schulman A.H."/>
            <person name="Timko M.P."/>
            <person name="dePamphilis C.W."/>
            <person name="Choi D."/>
            <person name="Shirasu K."/>
        </authorList>
    </citation>
    <scope>NUCLEOTIDE SEQUENCE [LARGE SCALE GENOMIC DNA]</scope>
    <source>
        <strain evidence="4">cv. UVA1</strain>
    </source>
</reference>
<dbReference type="GO" id="GO:0051787">
    <property type="term" value="F:misfolded protein binding"/>
    <property type="evidence" value="ECO:0007669"/>
    <property type="project" value="TreeGrafter"/>
</dbReference>
<feature type="compositionally biased region" description="Polar residues" evidence="1">
    <location>
        <begin position="562"/>
        <end position="579"/>
    </location>
</feature>
<sequence length="927" mass="97151">MENQPPVEGSGASDASGGSCGSTLQLNIKTLDSRIFSFLVDKNILVSAFKEKIAQEVSVPVGQQRLIFRGKVLKDDHLLSEYSILPDMREVNFAYVCGFMHVTCFVYFFDVCLSMMMKASFIECSLCCTEAQYTDVEHGDTLHLVERQPQPSPGSNSGEAASSNSAGGGQDTTTGGPRNRIGQISHSVVLGTLNVGDSGDAVVPDLSRVIGAVLNSIGIGNPAGGMQSGVQTSEGNETEQIQANAGSQRQGVYQFGSNQASNNQSASNPTQNPVGATMAVPSPNVPIPDSLSTLIEFMNQMEQALSQNGTQQDQSPDGSDSLPTPQYPTNSLGFPTVEALTTVMRHAQRLLSDHVVRALSQTSGRLDQEGRSSDPAVRGQVHSETVQLGVAMQHLGALFLELGRTILNLRVGSSGESFVNAGPAVYISPSGPNPIMVQPFPLQTTSLFNGPSGATQNQVAMGPPFGSVARNVNIHIHTGAALAPIVPMVGNRTPNAEEMPGQAQVPMGVNVTATAIPIRPAIISVSSAPQPGAGGSQATDPSPLNSVVSGLNAYLRNIVPNRQNENQAPSGGSANQEQRPVSGDSDKETSNPQRNMSSSTVGETSRTAVTDKQVEEQKTDSSASPDGGSHRSGNGESSAGPSGFSQGDNTQGGSSGVPLGLGPGGLQFKKRGKSQTKTTDRASSSRAVGQQVLQSLASLSTKENPNPPPSGLPSDPVRSSNLNLATSRQNTTDNIDLADTMSQVLNSSSLDGLLSGVSQQTGVGSPDMLRNMLQQFTQNPAMRNTMNQLAQQIDGQDLGSMFSGSEGGAHGGGFDLSRMMQQMMPIVSQALGGITAGNQMNPSQVSRRDVTRTNDGPQINLREVVQRLQEQNSSGEIFRSMVGLVARLCSNGSSEESVVNAICSPGLGQEFMDMFLHDLSARLQGGM</sequence>
<dbReference type="AlphaFoldDB" id="A0A5A7PNW7"/>
<dbReference type="SMART" id="SM00213">
    <property type="entry name" value="UBQ"/>
    <property type="match status" value="1"/>
</dbReference>
<dbReference type="OrthoDB" id="267397at2759"/>
<keyword evidence="4" id="KW-1185">Reference proteome</keyword>
<evidence type="ECO:0000259" key="2">
    <source>
        <dbReference type="PROSITE" id="PS50053"/>
    </source>
</evidence>
<dbReference type="GO" id="GO:0031593">
    <property type="term" value="F:polyubiquitin modification-dependent protein binding"/>
    <property type="evidence" value="ECO:0007669"/>
    <property type="project" value="TreeGrafter"/>
</dbReference>
<comment type="caution">
    <text evidence="3">The sequence shown here is derived from an EMBL/GenBank/DDBJ whole genome shotgun (WGS) entry which is preliminary data.</text>
</comment>
<proteinExistence type="predicted"/>
<feature type="region of interest" description="Disordered" evidence="1">
    <location>
        <begin position="562"/>
        <end position="721"/>
    </location>
</feature>
<dbReference type="Gene3D" id="3.10.20.90">
    <property type="entry name" value="Phosphatidylinositol 3-kinase Catalytic Subunit, Chain A, domain 1"/>
    <property type="match status" value="1"/>
</dbReference>
<dbReference type="InterPro" id="IPR000626">
    <property type="entry name" value="Ubiquitin-like_dom"/>
</dbReference>
<feature type="region of interest" description="Disordered" evidence="1">
    <location>
        <begin position="146"/>
        <end position="181"/>
    </location>
</feature>
<feature type="compositionally biased region" description="Polar residues" evidence="1">
    <location>
        <begin position="536"/>
        <end position="547"/>
    </location>
</feature>
<dbReference type="PROSITE" id="PS50053">
    <property type="entry name" value="UBIQUITIN_2"/>
    <property type="match status" value="1"/>
</dbReference>
<accession>A0A5A7PNW7</accession>
<dbReference type="EMBL" id="BKCP01004849">
    <property type="protein sequence ID" value="GER34007.1"/>
    <property type="molecule type" value="Genomic_DNA"/>
</dbReference>
<dbReference type="SUPFAM" id="SSF54236">
    <property type="entry name" value="Ubiquitin-like"/>
    <property type="match status" value="1"/>
</dbReference>
<dbReference type="PANTHER" id="PTHR15204:SF5">
    <property type="entry name" value="LARGE PROLINE-RICH PROTEIN BAG6 ISOFORM X1"/>
    <property type="match status" value="1"/>
</dbReference>
<dbReference type="PANTHER" id="PTHR15204">
    <property type="entry name" value="LARGE PROLINE-RICH PROTEIN BAG6"/>
    <property type="match status" value="1"/>
</dbReference>
<feature type="region of interest" description="Disordered" evidence="1">
    <location>
        <begin position="258"/>
        <end position="287"/>
    </location>
</feature>
<feature type="compositionally biased region" description="Polar residues" evidence="1">
    <location>
        <begin position="631"/>
        <end position="651"/>
    </location>
</feature>
<name>A0A5A7PNW7_STRAF</name>
<feature type="compositionally biased region" description="Low complexity" evidence="1">
    <location>
        <begin position="153"/>
        <end position="165"/>
    </location>
</feature>
<organism evidence="3 4">
    <name type="scientific">Striga asiatica</name>
    <name type="common">Asiatic witchweed</name>
    <name type="synonym">Buchnera asiatica</name>
    <dbReference type="NCBI Taxonomy" id="4170"/>
    <lineage>
        <taxon>Eukaryota</taxon>
        <taxon>Viridiplantae</taxon>
        <taxon>Streptophyta</taxon>
        <taxon>Embryophyta</taxon>
        <taxon>Tracheophyta</taxon>
        <taxon>Spermatophyta</taxon>
        <taxon>Magnoliopsida</taxon>
        <taxon>eudicotyledons</taxon>
        <taxon>Gunneridae</taxon>
        <taxon>Pentapetalae</taxon>
        <taxon>asterids</taxon>
        <taxon>lamiids</taxon>
        <taxon>Lamiales</taxon>
        <taxon>Orobanchaceae</taxon>
        <taxon>Buchnereae</taxon>
        <taxon>Striga</taxon>
    </lineage>
</organism>
<dbReference type="GO" id="GO:0036503">
    <property type="term" value="P:ERAD pathway"/>
    <property type="evidence" value="ECO:0007669"/>
    <property type="project" value="TreeGrafter"/>
</dbReference>
<feature type="region of interest" description="Disordered" evidence="1">
    <location>
        <begin position="527"/>
        <end position="547"/>
    </location>
</feature>
<gene>
    <name evidence="3" type="ORF">STAS_10192</name>
</gene>
<dbReference type="GO" id="GO:0071818">
    <property type="term" value="C:BAT3 complex"/>
    <property type="evidence" value="ECO:0007669"/>
    <property type="project" value="TreeGrafter"/>
</dbReference>
<protein>
    <submittedName>
        <fullName evidence="3">Ubiquitin family protein</fullName>
    </submittedName>
</protein>
<feature type="compositionally biased region" description="Polar residues" evidence="1">
    <location>
        <begin position="171"/>
        <end position="181"/>
    </location>
</feature>